<dbReference type="SUPFAM" id="SSF54909">
    <property type="entry name" value="Dimeric alpha+beta barrel"/>
    <property type="match status" value="1"/>
</dbReference>
<proteinExistence type="predicted"/>
<dbReference type="Proteomes" id="UP000695562">
    <property type="component" value="Unassembled WGS sequence"/>
</dbReference>
<dbReference type="SMART" id="SM00886">
    <property type="entry name" value="Dabb"/>
    <property type="match status" value="1"/>
</dbReference>
<dbReference type="AlphaFoldDB" id="A0A8J4PSU7"/>
<keyword evidence="4" id="KW-1185">Reference proteome</keyword>
<dbReference type="InterPro" id="IPR011008">
    <property type="entry name" value="Dimeric_a/b-barrel"/>
</dbReference>
<comment type="subunit">
    <text evidence="1">Homodimer.</text>
</comment>
<protein>
    <recommendedName>
        <fullName evidence="2">Stress-response A/B barrel domain-containing protein</fullName>
    </recommendedName>
</protein>
<reference evidence="3" key="1">
    <citation type="submission" date="2020-01" db="EMBL/GenBank/DDBJ databases">
        <title>Development of genomics and gene disruption for Polysphondylium violaceum indicates a role for the polyketide synthase stlB in stalk morphogenesis.</title>
        <authorList>
            <person name="Narita B."/>
            <person name="Kawabe Y."/>
            <person name="Kin K."/>
            <person name="Saito T."/>
            <person name="Gibbs R."/>
            <person name="Kuspa A."/>
            <person name="Muzny D."/>
            <person name="Queller D."/>
            <person name="Richards S."/>
            <person name="Strassman J."/>
            <person name="Sucgang R."/>
            <person name="Worley K."/>
            <person name="Schaap P."/>
        </authorList>
    </citation>
    <scope>NUCLEOTIDE SEQUENCE</scope>
    <source>
        <strain evidence="3">QSvi11</strain>
    </source>
</reference>
<comment type="caution">
    <text evidence="3">The sequence shown here is derived from an EMBL/GenBank/DDBJ whole genome shotgun (WGS) entry which is preliminary data.</text>
</comment>
<evidence type="ECO:0000313" key="4">
    <source>
        <dbReference type="Proteomes" id="UP000695562"/>
    </source>
</evidence>
<accession>A0A8J4PSU7</accession>
<dbReference type="Gene3D" id="3.30.70.100">
    <property type="match status" value="1"/>
</dbReference>
<feature type="domain" description="Stress-response A/B barrel" evidence="2">
    <location>
        <begin position="5"/>
        <end position="97"/>
    </location>
</feature>
<dbReference type="OrthoDB" id="42919at2759"/>
<dbReference type="InterPro" id="IPR044662">
    <property type="entry name" value="HS1/DABB1-like"/>
</dbReference>
<evidence type="ECO:0000256" key="1">
    <source>
        <dbReference type="ARBA" id="ARBA00011738"/>
    </source>
</evidence>
<dbReference type="InterPro" id="IPR013097">
    <property type="entry name" value="Dabb"/>
</dbReference>
<gene>
    <name evidence="3" type="ORF">CYY_005843</name>
</gene>
<organism evidence="3 4">
    <name type="scientific">Polysphondylium violaceum</name>
    <dbReference type="NCBI Taxonomy" id="133409"/>
    <lineage>
        <taxon>Eukaryota</taxon>
        <taxon>Amoebozoa</taxon>
        <taxon>Evosea</taxon>
        <taxon>Eumycetozoa</taxon>
        <taxon>Dictyostelia</taxon>
        <taxon>Dictyosteliales</taxon>
        <taxon>Dictyosteliaceae</taxon>
        <taxon>Polysphondylium</taxon>
    </lineage>
</organism>
<dbReference type="Pfam" id="PF07876">
    <property type="entry name" value="Dabb"/>
    <property type="match status" value="1"/>
</dbReference>
<evidence type="ECO:0000259" key="2">
    <source>
        <dbReference type="PROSITE" id="PS51502"/>
    </source>
</evidence>
<dbReference type="PROSITE" id="PS51502">
    <property type="entry name" value="S_R_A_B_BARREL"/>
    <property type="match status" value="1"/>
</dbReference>
<name>A0A8J4PSU7_9MYCE</name>
<dbReference type="PANTHER" id="PTHR33178">
    <property type="match status" value="1"/>
</dbReference>
<sequence length="108" mass="12587">MSHSLEHILFMKLKDLNESEFKELTDKIEELKTLPGVLIISFGKNLCVDRSGGYNYGYRVLFEDPKDLDTYGPHPTHEEFKVILNKYRVDPPIVSDYLIPRVNKENCK</sequence>
<evidence type="ECO:0000313" key="3">
    <source>
        <dbReference type="EMBL" id="KAF2072832.1"/>
    </source>
</evidence>
<dbReference type="PANTHER" id="PTHR33178:SF10">
    <property type="entry name" value="STRESS-RESPONSE A_B BARREL DOMAIN-CONTAINING PROTEIN"/>
    <property type="match status" value="1"/>
</dbReference>
<dbReference type="EMBL" id="AJWJ01000244">
    <property type="protein sequence ID" value="KAF2072832.1"/>
    <property type="molecule type" value="Genomic_DNA"/>
</dbReference>